<evidence type="ECO:0000256" key="2">
    <source>
        <dbReference type="ARBA" id="ARBA00022723"/>
    </source>
</evidence>
<dbReference type="GO" id="GO:0000978">
    <property type="term" value="F:RNA polymerase II cis-regulatory region sequence-specific DNA binding"/>
    <property type="evidence" value="ECO:0007669"/>
    <property type="project" value="TreeGrafter"/>
</dbReference>
<keyword evidence="11" id="KW-0489">Methyltransferase</keyword>
<comment type="caution">
    <text evidence="11">The sequence shown here is derived from an EMBL/GenBank/DDBJ whole genome shotgun (WGS) entry which is preliminary data.</text>
</comment>
<protein>
    <submittedName>
        <fullName evidence="11">Histone-lysine N-methyltransferase PRDM9</fullName>
    </submittedName>
</protein>
<dbReference type="AlphaFoldDB" id="A0A2G8JHM0"/>
<dbReference type="GO" id="GO:0003700">
    <property type="term" value="F:DNA-binding transcription factor activity"/>
    <property type="evidence" value="ECO:0007669"/>
    <property type="project" value="TreeGrafter"/>
</dbReference>
<keyword evidence="2" id="KW-0479">Metal-binding</keyword>
<feature type="domain" description="C2H2-type" evidence="10">
    <location>
        <begin position="254"/>
        <end position="281"/>
    </location>
</feature>
<dbReference type="OrthoDB" id="3437960at2759"/>
<feature type="region of interest" description="Disordered" evidence="9">
    <location>
        <begin position="306"/>
        <end position="330"/>
    </location>
</feature>
<keyword evidence="4 8" id="KW-0863">Zinc-finger</keyword>
<keyword evidence="11" id="KW-0808">Transferase</keyword>
<evidence type="ECO:0000256" key="5">
    <source>
        <dbReference type="ARBA" id="ARBA00022833"/>
    </source>
</evidence>
<dbReference type="PANTHER" id="PTHR24390:SF159">
    <property type="entry name" value="GROWTH FACTOR INDEPENDENT 1 TRANSCRIPTIONAL REPRESSOR"/>
    <property type="match status" value="1"/>
</dbReference>
<evidence type="ECO:0000256" key="8">
    <source>
        <dbReference type="PROSITE-ProRule" id="PRU00042"/>
    </source>
</evidence>
<keyword evidence="12" id="KW-1185">Reference proteome</keyword>
<gene>
    <name evidence="11" type="ORF">BSL78_27938</name>
</gene>
<evidence type="ECO:0000259" key="10">
    <source>
        <dbReference type="PROSITE" id="PS50157"/>
    </source>
</evidence>
<reference evidence="11 12" key="1">
    <citation type="journal article" date="2017" name="PLoS Biol.">
        <title>The sea cucumber genome provides insights into morphological evolution and visceral regeneration.</title>
        <authorList>
            <person name="Zhang X."/>
            <person name="Sun L."/>
            <person name="Yuan J."/>
            <person name="Sun Y."/>
            <person name="Gao Y."/>
            <person name="Zhang L."/>
            <person name="Li S."/>
            <person name="Dai H."/>
            <person name="Hamel J.F."/>
            <person name="Liu C."/>
            <person name="Yu Y."/>
            <person name="Liu S."/>
            <person name="Lin W."/>
            <person name="Guo K."/>
            <person name="Jin S."/>
            <person name="Xu P."/>
            <person name="Storey K.B."/>
            <person name="Huan P."/>
            <person name="Zhang T."/>
            <person name="Zhou Y."/>
            <person name="Zhang J."/>
            <person name="Lin C."/>
            <person name="Li X."/>
            <person name="Xing L."/>
            <person name="Huo D."/>
            <person name="Sun M."/>
            <person name="Wang L."/>
            <person name="Mercier A."/>
            <person name="Li F."/>
            <person name="Yang H."/>
            <person name="Xiang J."/>
        </authorList>
    </citation>
    <scope>NUCLEOTIDE SEQUENCE [LARGE SCALE GENOMIC DNA]</scope>
    <source>
        <strain evidence="11">Shaxun</strain>
        <tissue evidence="11">Muscle</tissue>
    </source>
</reference>
<feature type="domain" description="C2H2-type" evidence="10">
    <location>
        <begin position="67"/>
        <end position="94"/>
    </location>
</feature>
<dbReference type="PROSITE" id="PS00028">
    <property type="entry name" value="ZINC_FINGER_C2H2_1"/>
    <property type="match status" value="6"/>
</dbReference>
<keyword evidence="3" id="KW-0677">Repeat</keyword>
<evidence type="ECO:0000256" key="6">
    <source>
        <dbReference type="ARBA" id="ARBA00023125"/>
    </source>
</evidence>
<dbReference type="PANTHER" id="PTHR24390">
    <property type="entry name" value="ZINC FINGER PROTEIN"/>
    <property type="match status" value="1"/>
</dbReference>
<dbReference type="STRING" id="307972.A0A2G8JHM0"/>
<accession>A0A2G8JHM0</accession>
<dbReference type="GO" id="GO:0006357">
    <property type="term" value="P:regulation of transcription by RNA polymerase II"/>
    <property type="evidence" value="ECO:0007669"/>
    <property type="project" value="TreeGrafter"/>
</dbReference>
<dbReference type="GO" id="GO:0008270">
    <property type="term" value="F:zinc ion binding"/>
    <property type="evidence" value="ECO:0007669"/>
    <property type="project" value="UniProtKB-KW"/>
</dbReference>
<dbReference type="Gene3D" id="3.30.160.60">
    <property type="entry name" value="Classic Zinc Finger"/>
    <property type="match status" value="5"/>
</dbReference>
<dbReference type="EMBL" id="MRZV01001951">
    <property type="protein sequence ID" value="PIK35241.1"/>
    <property type="molecule type" value="Genomic_DNA"/>
</dbReference>
<evidence type="ECO:0000256" key="3">
    <source>
        <dbReference type="ARBA" id="ARBA00022737"/>
    </source>
</evidence>
<proteinExistence type="predicted"/>
<sequence>MGYQPPKRIHKPRYKTLNPKPRHSVKNIEIDNTGDVAKCEICGSQMNSRSIRRHMLMQHADVEIGSHPCDKCERKFSTASRLKTHLLTHEGLRFGCTFCDTVLHDDLARVKHERSHLPEEEREGSVKYKCGYCVKTYSRVRDRLQHEMSHFDPSIDLSHGARKRTYQTSTKIVTCEICGKTLKQTSMKCHMDSHSGKTWTCQVCGKTISKGARYDHMKLHTDKKDHCCSHCTAKFHTKHALVAHLRKHTKEKPIPCRYCERMFSRYEGRNNHERSHTGLRPYRCDLCDKSWKDRPTYSQHMKKYHPGVPLMSRKRPGSALLPNLPGVEQS</sequence>
<evidence type="ECO:0000313" key="12">
    <source>
        <dbReference type="Proteomes" id="UP000230750"/>
    </source>
</evidence>
<dbReference type="InterPro" id="IPR013087">
    <property type="entry name" value="Znf_C2H2_type"/>
</dbReference>
<dbReference type="GO" id="GO:0032259">
    <property type="term" value="P:methylation"/>
    <property type="evidence" value="ECO:0007669"/>
    <property type="project" value="UniProtKB-KW"/>
</dbReference>
<evidence type="ECO:0000256" key="7">
    <source>
        <dbReference type="ARBA" id="ARBA00023242"/>
    </source>
</evidence>
<name>A0A2G8JHM0_STIJA</name>
<dbReference type="SMART" id="SM00355">
    <property type="entry name" value="ZnF_C2H2"/>
    <property type="match status" value="9"/>
</dbReference>
<dbReference type="InterPro" id="IPR036236">
    <property type="entry name" value="Znf_C2H2_sf"/>
</dbReference>
<dbReference type="SUPFAM" id="SSF57667">
    <property type="entry name" value="beta-beta-alpha zinc fingers"/>
    <property type="match status" value="3"/>
</dbReference>
<keyword evidence="5" id="KW-0862">Zinc</keyword>
<evidence type="ECO:0000256" key="9">
    <source>
        <dbReference type="SAM" id="MobiDB-lite"/>
    </source>
</evidence>
<dbReference type="GO" id="GO:0008168">
    <property type="term" value="F:methyltransferase activity"/>
    <property type="evidence" value="ECO:0007669"/>
    <property type="project" value="UniProtKB-KW"/>
</dbReference>
<dbReference type="Proteomes" id="UP000230750">
    <property type="component" value="Unassembled WGS sequence"/>
</dbReference>
<keyword evidence="7" id="KW-0539">Nucleus</keyword>
<dbReference type="GO" id="GO:0005634">
    <property type="term" value="C:nucleus"/>
    <property type="evidence" value="ECO:0007669"/>
    <property type="project" value="UniProtKB-SubCell"/>
</dbReference>
<evidence type="ECO:0000313" key="11">
    <source>
        <dbReference type="EMBL" id="PIK35241.1"/>
    </source>
</evidence>
<organism evidence="11 12">
    <name type="scientific">Stichopus japonicus</name>
    <name type="common">Sea cucumber</name>
    <dbReference type="NCBI Taxonomy" id="307972"/>
    <lineage>
        <taxon>Eukaryota</taxon>
        <taxon>Metazoa</taxon>
        <taxon>Echinodermata</taxon>
        <taxon>Eleutherozoa</taxon>
        <taxon>Echinozoa</taxon>
        <taxon>Holothuroidea</taxon>
        <taxon>Aspidochirotacea</taxon>
        <taxon>Aspidochirotida</taxon>
        <taxon>Stichopodidae</taxon>
        <taxon>Apostichopus</taxon>
    </lineage>
</organism>
<dbReference type="PROSITE" id="PS50157">
    <property type="entry name" value="ZINC_FINGER_C2H2_2"/>
    <property type="match status" value="4"/>
</dbReference>
<keyword evidence="6" id="KW-0238">DNA-binding</keyword>
<dbReference type="Pfam" id="PF00096">
    <property type="entry name" value="zf-C2H2"/>
    <property type="match status" value="1"/>
</dbReference>
<evidence type="ECO:0000256" key="1">
    <source>
        <dbReference type="ARBA" id="ARBA00004123"/>
    </source>
</evidence>
<feature type="domain" description="C2H2-type" evidence="10">
    <location>
        <begin position="226"/>
        <end position="253"/>
    </location>
</feature>
<feature type="domain" description="C2H2-type" evidence="10">
    <location>
        <begin position="282"/>
        <end position="307"/>
    </location>
</feature>
<evidence type="ECO:0000256" key="4">
    <source>
        <dbReference type="ARBA" id="ARBA00022771"/>
    </source>
</evidence>
<comment type="subcellular location">
    <subcellularLocation>
        <location evidence="1">Nucleus</location>
    </subcellularLocation>
</comment>